<proteinExistence type="predicted"/>
<accession>A0A8E2F9L3</accession>
<feature type="non-terminal residue" evidence="2">
    <location>
        <position position="223"/>
    </location>
</feature>
<sequence length="223" mass="24027">MQLPAHPSRRSPTFINHTPRTFEMATTTTSQDPLDPSSHSLSRACTQTTSRGSLELSPFSSFDQHYSSTFHSASFADRSTPPSAYYSDSDTRRHRRRRAVHPPSTFTFTSTSTGPSHSHSYGSNGSQQYFAAVPGLSLSPPTAADDADDAAPATFPVQPTPYSWASSDSSDFECAVAGEYSPYTHDFPSNPSNHSSDPSSPFATTAAAELSDVRLAMRAPPVL</sequence>
<feature type="region of interest" description="Disordered" evidence="1">
    <location>
        <begin position="1"/>
        <end position="58"/>
    </location>
</feature>
<gene>
    <name evidence="2" type="ORF">AOQ84DRAFT_436531</name>
</gene>
<dbReference type="Proteomes" id="UP000250140">
    <property type="component" value="Unassembled WGS sequence"/>
</dbReference>
<dbReference type="OrthoDB" id="3942014at2759"/>
<feature type="compositionally biased region" description="Low complexity" evidence="1">
    <location>
        <begin position="101"/>
        <end position="123"/>
    </location>
</feature>
<name>A0A8E2F9L3_9PEZI</name>
<dbReference type="EMBL" id="KV748780">
    <property type="protein sequence ID" value="OCL13126.1"/>
    <property type="molecule type" value="Genomic_DNA"/>
</dbReference>
<protein>
    <submittedName>
        <fullName evidence="2">Uncharacterized protein</fullName>
    </submittedName>
</protein>
<feature type="region of interest" description="Disordered" evidence="1">
    <location>
        <begin position="71"/>
        <end position="126"/>
    </location>
</feature>
<dbReference type="AlphaFoldDB" id="A0A8E2F9L3"/>
<evidence type="ECO:0000313" key="2">
    <source>
        <dbReference type="EMBL" id="OCL13126.1"/>
    </source>
</evidence>
<keyword evidence="3" id="KW-1185">Reference proteome</keyword>
<evidence type="ECO:0000313" key="3">
    <source>
        <dbReference type="Proteomes" id="UP000250140"/>
    </source>
</evidence>
<organism evidence="2 3">
    <name type="scientific">Glonium stellatum</name>
    <dbReference type="NCBI Taxonomy" id="574774"/>
    <lineage>
        <taxon>Eukaryota</taxon>
        <taxon>Fungi</taxon>
        <taxon>Dikarya</taxon>
        <taxon>Ascomycota</taxon>
        <taxon>Pezizomycotina</taxon>
        <taxon>Dothideomycetes</taxon>
        <taxon>Pleosporomycetidae</taxon>
        <taxon>Gloniales</taxon>
        <taxon>Gloniaceae</taxon>
        <taxon>Glonium</taxon>
    </lineage>
</organism>
<feature type="region of interest" description="Disordered" evidence="1">
    <location>
        <begin position="183"/>
        <end position="204"/>
    </location>
</feature>
<feature type="compositionally biased region" description="Low complexity" evidence="1">
    <location>
        <begin position="185"/>
        <end position="202"/>
    </location>
</feature>
<feature type="compositionally biased region" description="Polar residues" evidence="1">
    <location>
        <begin position="10"/>
        <end position="58"/>
    </location>
</feature>
<reference evidence="2 3" key="1">
    <citation type="journal article" date="2016" name="Nat. Commun.">
        <title>Ectomycorrhizal ecology is imprinted in the genome of the dominant symbiotic fungus Cenococcum geophilum.</title>
        <authorList>
            <consortium name="DOE Joint Genome Institute"/>
            <person name="Peter M."/>
            <person name="Kohler A."/>
            <person name="Ohm R.A."/>
            <person name="Kuo A."/>
            <person name="Krutzmann J."/>
            <person name="Morin E."/>
            <person name="Arend M."/>
            <person name="Barry K.W."/>
            <person name="Binder M."/>
            <person name="Choi C."/>
            <person name="Clum A."/>
            <person name="Copeland A."/>
            <person name="Grisel N."/>
            <person name="Haridas S."/>
            <person name="Kipfer T."/>
            <person name="LaButti K."/>
            <person name="Lindquist E."/>
            <person name="Lipzen A."/>
            <person name="Maire R."/>
            <person name="Meier B."/>
            <person name="Mihaltcheva S."/>
            <person name="Molinier V."/>
            <person name="Murat C."/>
            <person name="Poggeler S."/>
            <person name="Quandt C.A."/>
            <person name="Sperisen C."/>
            <person name="Tritt A."/>
            <person name="Tisserant E."/>
            <person name="Crous P.W."/>
            <person name="Henrissat B."/>
            <person name="Nehls U."/>
            <person name="Egli S."/>
            <person name="Spatafora J.W."/>
            <person name="Grigoriev I.V."/>
            <person name="Martin F.M."/>
        </authorList>
    </citation>
    <scope>NUCLEOTIDE SEQUENCE [LARGE SCALE GENOMIC DNA]</scope>
    <source>
        <strain evidence="2 3">CBS 207.34</strain>
    </source>
</reference>
<evidence type="ECO:0000256" key="1">
    <source>
        <dbReference type="SAM" id="MobiDB-lite"/>
    </source>
</evidence>